<feature type="binding site" evidence="6">
    <location>
        <begin position="184"/>
        <end position="191"/>
    </location>
    <ligand>
        <name>NAD(+)</name>
        <dbReference type="ChEBI" id="CHEBI:57540"/>
    </ligand>
</feature>
<feature type="domain" description="Pyridine nucleotide-disulphide oxidoreductase dimerisation" evidence="8">
    <location>
        <begin position="350"/>
        <end position="454"/>
    </location>
</feature>
<dbReference type="EMBL" id="BDCO01000002">
    <property type="protein sequence ID" value="GAT31921.1"/>
    <property type="molecule type" value="Genomic_DNA"/>
</dbReference>
<evidence type="ECO:0000259" key="9">
    <source>
        <dbReference type="Pfam" id="PF07992"/>
    </source>
</evidence>
<dbReference type="InterPro" id="IPR001100">
    <property type="entry name" value="Pyr_nuc-diS_OxRdtase"/>
</dbReference>
<comment type="similarity">
    <text evidence="1">Belongs to the class-I pyridine nucleotide-disulfide oxidoreductase family.</text>
</comment>
<comment type="cofactor">
    <cofactor evidence="6">
        <name>FAD</name>
        <dbReference type="ChEBI" id="CHEBI:57692"/>
    </cofactor>
    <text evidence="6">Binds 1 FAD per subunit.</text>
</comment>
<dbReference type="GO" id="GO:0050660">
    <property type="term" value="F:flavin adenine dinucleotide binding"/>
    <property type="evidence" value="ECO:0007669"/>
    <property type="project" value="TreeGrafter"/>
</dbReference>
<dbReference type="InterPro" id="IPR016156">
    <property type="entry name" value="FAD/NAD-linked_Rdtase_dimer_sf"/>
</dbReference>
<evidence type="ECO:0000256" key="1">
    <source>
        <dbReference type="ARBA" id="ARBA00007532"/>
    </source>
</evidence>
<dbReference type="Gene3D" id="3.50.50.60">
    <property type="entry name" value="FAD/NAD(P)-binding domain"/>
    <property type="match status" value="2"/>
</dbReference>
<keyword evidence="6" id="KW-0547">Nucleotide-binding</keyword>
<feature type="disulfide bond" description="Redox-active" evidence="7">
    <location>
        <begin position="46"/>
        <end position="51"/>
    </location>
</feature>
<dbReference type="InterPro" id="IPR004099">
    <property type="entry name" value="Pyr_nucl-diS_OxRdtase_dimer"/>
</dbReference>
<feature type="binding site" evidence="6">
    <location>
        <position position="55"/>
    </location>
    <ligand>
        <name>FAD</name>
        <dbReference type="ChEBI" id="CHEBI:57692"/>
    </ligand>
</feature>
<reference evidence="11" key="1">
    <citation type="journal article" date="2017" name="Genome Announc.">
        <title>Draft Genome Sequence of Terrimicrobium sacchariphilum NM-5T, a Facultative Anaerobic Soil Bacterium of the Class Spartobacteria.</title>
        <authorList>
            <person name="Qiu Y.L."/>
            <person name="Tourlousse D.M."/>
            <person name="Matsuura N."/>
            <person name="Ohashi A."/>
            <person name="Sekiguchi Y."/>
        </authorList>
    </citation>
    <scope>NUCLEOTIDE SEQUENCE [LARGE SCALE GENOMIC DNA]</scope>
    <source>
        <strain evidence="11">NM-5</strain>
    </source>
</reference>
<accession>A0A146G2M5</accession>
<evidence type="ECO:0000256" key="4">
    <source>
        <dbReference type="ARBA" id="ARBA00023002"/>
    </source>
</evidence>
<dbReference type="SUPFAM" id="SSF51905">
    <property type="entry name" value="FAD/NAD(P)-binding domain"/>
    <property type="match status" value="1"/>
</dbReference>
<dbReference type="Gene3D" id="3.30.390.30">
    <property type="match status" value="1"/>
</dbReference>
<organism evidence="10 11">
    <name type="scientific">Terrimicrobium sacchariphilum</name>
    <dbReference type="NCBI Taxonomy" id="690879"/>
    <lineage>
        <taxon>Bacteria</taxon>
        <taxon>Pseudomonadati</taxon>
        <taxon>Verrucomicrobiota</taxon>
        <taxon>Terrimicrobiia</taxon>
        <taxon>Terrimicrobiales</taxon>
        <taxon>Terrimicrobiaceae</taxon>
        <taxon>Terrimicrobium</taxon>
    </lineage>
</organism>
<evidence type="ECO:0000259" key="8">
    <source>
        <dbReference type="Pfam" id="PF02852"/>
    </source>
</evidence>
<dbReference type="PIRSF" id="PIRSF000350">
    <property type="entry name" value="Mercury_reductase_MerA"/>
    <property type="match status" value="1"/>
</dbReference>
<dbReference type="PANTHER" id="PTHR43014">
    <property type="entry name" value="MERCURIC REDUCTASE"/>
    <property type="match status" value="1"/>
</dbReference>
<keyword evidence="2" id="KW-0285">Flavoprotein</keyword>
<dbReference type="FunCoup" id="A0A146G2M5">
    <property type="interactions" value="86"/>
</dbReference>
<proteinExistence type="inferred from homology"/>
<dbReference type="AlphaFoldDB" id="A0A146G2M5"/>
<gene>
    <name evidence="10" type="ORF">TSACC_2316</name>
</gene>
<keyword evidence="6" id="KW-0520">NAD</keyword>
<evidence type="ECO:0000256" key="2">
    <source>
        <dbReference type="ARBA" id="ARBA00022630"/>
    </source>
</evidence>
<dbReference type="PRINTS" id="PR00411">
    <property type="entry name" value="PNDRDTASEI"/>
</dbReference>
<comment type="caution">
    <text evidence="10">The sequence shown here is derived from an EMBL/GenBank/DDBJ whole genome shotgun (WGS) entry which is preliminary data.</text>
</comment>
<keyword evidence="3 6" id="KW-0274">FAD</keyword>
<dbReference type="PANTHER" id="PTHR43014:SF2">
    <property type="entry name" value="MERCURIC REDUCTASE"/>
    <property type="match status" value="1"/>
</dbReference>
<dbReference type="FunFam" id="3.30.390.30:FF:000001">
    <property type="entry name" value="Dihydrolipoyl dehydrogenase"/>
    <property type="match status" value="1"/>
</dbReference>
<keyword evidence="10" id="KW-0670">Pyruvate</keyword>
<dbReference type="GO" id="GO:0003955">
    <property type="term" value="F:NAD(P)H dehydrogenase (quinone) activity"/>
    <property type="evidence" value="ECO:0007669"/>
    <property type="project" value="TreeGrafter"/>
</dbReference>
<evidence type="ECO:0000256" key="5">
    <source>
        <dbReference type="PIRSR" id="PIRSR000350-2"/>
    </source>
</evidence>
<dbReference type="SUPFAM" id="SSF55424">
    <property type="entry name" value="FAD/NAD-linked reductases, dimerisation (C-terminal) domain"/>
    <property type="match status" value="1"/>
</dbReference>
<keyword evidence="11" id="KW-1185">Reference proteome</keyword>
<evidence type="ECO:0000256" key="7">
    <source>
        <dbReference type="PIRSR" id="PIRSR000350-4"/>
    </source>
</evidence>
<sequence>MSISSREEYDLVVLGSGEAGKYLAWTAAKQGRRAAVIERQYIGGSCPNIACLPSKNIIHSAKVASYFHRAAEFGIRAPDWEIAMEAVRERKRKMVSGLLDMHLENFQKSGAELILGTGRFIGPKAIEVKTPEGDTRQLLGKQVVINTGTRARVDDTPGLAEASPLTHIEALELDSIPKHLIVLGGGYIGLELSQAMRRFGSRVTVLERNERLVHSEDDDVTEALHGLFLDEGIEVLTGTHVTNVEGRSGQAVTVYAEHSGKKITIHGTHLLAATGRLPNTEGIGLEVAGVDVTERGHVKVNERLETTAPDIWAVGDCAGSPYFTHIGYDDFRIVRDNWAGGNRTTTGRQVPYCMFTDPELARVGLSEKEAKARGASYRLAKVPMAAALRTRTLGETRGFMKALVEPEGDRILGFTAFGTGAGDLLAPVQIVMQAGLPFTTLRDTIFTHPTMPEGLIALFGSVPARVT</sequence>
<dbReference type="Pfam" id="PF07992">
    <property type="entry name" value="Pyr_redox_2"/>
    <property type="match status" value="1"/>
</dbReference>
<evidence type="ECO:0000313" key="11">
    <source>
        <dbReference type="Proteomes" id="UP000076023"/>
    </source>
</evidence>
<dbReference type="STRING" id="690879.TSACC_2316"/>
<name>A0A146G2M5_TERSA</name>
<dbReference type="InParanoid" id="A0A146G2M5"/>
<protein>
    <submittedName>
        <fullName evidence="10">Pyruvate/2-oxoglutarate dehydrogenase complex</fullName>
    </submittedName>
</protein>
<keyword evidence="4" id="KW-0560">Oxidoreductase</keyword>
<dbReference type="InterPro" id="IPR036188">
    <property type="entry name" value="FAD/NAD-bd_sf"/>
</dbReference>
<dbReference type="PRINTS" id="PR00368">
    <property type="entry name" value="FADPNR"/>
</dbReference>
<feature type="binding site" evidence="6">
    <location>
        <position position="275"/>
    </location>
    <ligand>
        <name>NAD(+)</name>
        <dbReference type="ChEBI" id="CHEBI:57540"/>
    </ligand>
</feature>
<feature type="active site" description="Proton acceptor" evidence="5">
    <location>
        <position position="448"/>
    </location>
</feature>
<dbReference type="InterPro" id="IPR023753">
    <property type="entry name" value="FAD/NAD-binding_dom"/>
</dbReference>
<dbReference type="Proteomes" id="UP000076023">
    <property type="component" value="Unassembled WGS sequence"/>
</dbReference>
<evidence type="ECO:0000256" key="6">
    <source>
        <dbReference type="PIRSR" id="PIRSR000350-3"/>
    </source>
</evidence>
<evidence type="ECO:0000313" key="10">
    <source>
        <dbReference type="EMBL" id="GAT31921.1"/>
    </source>
</evidence>
<feature type="binding site" evidence="6">
    <location>
        <position position="207"/>
    </location>
    <ligand>
        <name>NAD(+)</name>
        <dbReference type="ChEBI" id="CHEBI:57540"/>
    </ligand>
</feature>
<dbReference type="Pfam" id="PF02852">
    <property type="entry name" value="Pyr_redox_dim"/>
    <property type="match status" value="1"/>
</dbReference>
<feature type="binding site" evidence="6">
    <location>
        <position position="316"/>
    </location>
    <ligand>
        <name>FAD</name>
        <dbReference type="ChEBI" id="CHEBI:57692"/>
    </ligand>
</feature>
<feature type="domain" description="FAD/NAD(P)-binding" evidence="9">
    <location>
        <begin position="9"/>
        <end position="325"/>
    </location>
</feature>
<feature type="binding site" evidence="6">
    <location>
        <position position="118"/>
    </location>
    <ligand>
        <name>FAD</name>
        <dbReference type="ChEBI" id="CHEBI:57692"/>
    </ligand>
</feature>
<evidence type="ECO:0000256" key="3">
    <source>
        <dbReference type="ARBA" id="ARBA00022827"/>
    </source>
</evidence>